<evidence type="ECO:0000256" key="7">
    <source>
        <dbReference type="ARBA" id="ARBA00023014"/>
    </source>
</evidence>
<evidence type="ECO:0000313" key="10">
    <source>
        <dbReference type="Proteomes" id="UP001607303"/>
    </source>
</evidence>
<comment type="caution">
    <text evidence="9">The sequence shown here is derived from an EMBL/GenBank/DDBJ whole genome shotgun (WGS) entry which is preliminary data.</text>
</comment>
<evidence type="ECO:0000256" key="3">
    <source>
        <dbReference type="ARBA" id="ARBA00022515"/>
    </source>
</evidence>
<keyword evidence="7" id="KW-0411">Iron-sulfur</keyword>
<evidence type="ECO:0000256" key="5">
    <source>
        <dbReference type="ARBA" id="ARBA00022723"/>
    </source>
</evidence>
<keyword evidence="3" id="KW-0639">Primosome</keyword>
<dbReference type="InterPro" id="IPR058560">
    <property type="entry name" value="DNA_primase_C"/>
</dbReference>
<dbReference type="PANTHER" id="PTHR10537:SF4">
    <property type="entry name" value="DNA PRIMASE LARGE SUBUNIT"/>
    <property type="match status" value="1"/>
</dbReference>
<gene>
    <name evidence="9" type="ORF">V1477_012397</name>
</gene>
<dbReference type="Pfam" id="PF04104">
    <property type="entry name" value="DNA_primase_lrg"/>
    <property type="match status" value="1"/>
</dbReference>
<name>A0ABD2BXC6_VESMC</name>
<dbReference type="Proteomes" id="UP001607303">
    <property type="component" value="Unassembled WGS sequence"/>
</dbReference>
<evidence type="ECO:0000256" key="6">
    <source>
        <dbReference type="ARBA" id="ARBA00023004"/>
    </source>
</evidence>
<evidence type="ECO:0000256" key="4">
    <source>
        <dbReference type="ARBA" id="ARBA00022705"/>
    </source>
</evidence>
<keyword evidence="6" id="KW-0408">Iron</keyword>
<evidence type="ECO:0000259" key="8">
    <source>
        <dbReference type="Pfam" id="PF04104"/>
    </source>
</evidence>
<keyword evidence="2" id="KW-0004">4Fe-4S</keyword>
<keyword evidence="4" id="KW-0235">DNA replication</keyword>
<dbReference type="Gene3D" id="1.20.930.80">
    <property type="match status" value="1"/>
</dbReference>
<dbReference type="GO" id="GO:0051539">
    <property type="term" value="F:4 iron, 4 sulfur cluster binding"/>
    <property type="evidence" value="ECO:0007669"/>
    <property type="project" value="UniProtKB-KW"/>
</dbReference>
<evidence type="ECO:0000313" key="9">
    <source>
        <dbReference type="EMBL" id="KAL2737441.1"/>
    </source>
</evidence>
<organism evidence="9 10">
    <name type="scientific">Vespula maculifrons</name>
    <name type="common">Eastern yellow jacket</name>
    <name type="synonym">Wasp</name>
    <dbReference type="NCBI Taxonomy" id="7453"/>
    <lineage>
        <taxon>Eukaryota</taxon>
        <taxon>Metazoa</taxon>
        <taxon>Ecdysozoa</taxon>
        <taxon>Arthropoda</taxon>
        <taxon>Hexapoda</taxon>
        <taxon>Insecta</taxon>
        <taxon>Pterygota</taxon>
        <taxon>Neoptera</taxon>
        <taxon>Endopterygota</taxon>
        <taxon>Hymenoptera</taxon>
        <taxon>Apocrita</taxon>
        <taxon>Aculeata</taxon>
        <taxon>Vespoidea</taxon>
        <taxon>Vespidae</taxon>
        <taxon>Vespinae</taxon>
        <taxon>Vespula</taxon>
    </lineage>
</organism>
<keyword evidence="5" id="KW-0479">Metal-binding</keyword>
<keyword evidence="10" id="KW-1185">Reference proteome</keyword>
<accession>A0ABD2BXC6</accession>
<evidence type="ECO:0000256" key="1">
    <source>
        <dbReference type="ARBA" id="ARBA00001966"/>
    </source>
</evidence>
<dbReference type="Pfam" id="PF26466">
    <property type="entry name" value="DNA_primase_lrg_N"/>
    <property type="match status" value="1"/>
</dbReference>
<sequence>MFYIKPPNGQISLHIMEKCVYTRLEYLEYLYNNKINEFDGNFQYLLESSAYDKVGHFILRLHSYFRLIASTSTDLWMYWVPRETLLLKHRLDNIIPRQLNSLLQSIIRQLDTINHKENKISLNIRRICVFYLQSTVFKHIMSKNHTDDCCIFQYKVRFELIPELIKRREVELTGGYAIVYCSQWKKLLVALFNTYLIQDLKHIKSHTWHVNNDVRLNSLKQQVQFYILQNRPTIGRINNKNINFEIQKFPLCMQHLHMVLKKRHRLSHYARLYYSLFLKESGMKIDDAIQYWKEEYSKPHTCNSVCMHKWQTDEKKFIYSIRHLYGLEGSHRNYKSPNCTVMCTQVPGPTYEGGCPFKNFDSDRLINLLSISLTKDEIDKFLEKMLLQKPEIICTTYFKIVHKNIDDDVVLQIYSWHIKFNNCLAPLISEVRDATPIYQCKSTCAETLQRILKTHIKQLHDFNKTNRFINGGVTCVSTQKGHNRYIPACRKLLRGTNLINIDT</sequence>
<reference evidence="9 10" key="1">
    <citation type="journal article" date="2024" name="Ann. Entomol. Soc. Am.">
        <title>Genomic analyses of the southern and eastern yellowjacket wasps (Hymenoptera: Vespidae) reveal evolutionary signatures of social life.</title>
        <authorList>
            <person name="Catto M.A."/>
            <person name="Caine P.B."/>
            <person name="Orr S.E."/>
            <person name="Hunt B.G."/>
            <person name="Goodisman M.A.D."/>
        </authorList>
    </citation>
    <scope>NUCLEOTIDE SEQUENCE [LARGE SCALE GENOMIC DNA]</scope>
    <source>
        <strain evidence="9">232</strain>
        <tissue evidence="9">Head and thorax</tissue>
    </source>
</reference>
<feature type="domain" description="DNA primase large subunit C-terminal" evidence="8">
    <location>
        <begin position="247"/>
        <end position="407"/>
    </location>
</feature>
<dbReference type="GO" id="GO:0006269">
    <property type="term" value="P:DNA replication, synthesis of primer"/>
    <property type="evidence" value="ECO:0007669"/>
    <property type="project" value="UniProtKB-KW"/>
</dbReference>
<comment type="cofactor">
    <cofactor evidence="1">
        <name>[4Fe-4S] cluster</name>
        <dbReference type="ChEBI" id="CHEBI:49883"/>
    </cofactor>
</comment>
<dbReference type="PANTHER" id="PTHR10537">
    <property type="entry name" value="DNA PRIMASE LARGE SUBUNIT"/>
    <property type="match status" value="1"/>
</dbReference>
<dbReference type="AlphaFoldDB" id="A0ABD2BXC6"/>
<protein>
    <submittedName>
        <fullName evidence="9">DNA primase large subunit-like isoform X1</fullName>
    </submittedName>
</protein>
<proteinExistence type="predicted"/>
<dbReference type="InterPro" id="IPR007238">
    <property type="entry name" value="DNA_primase_lsu_euk/arc"/>
</dbReference>
<dbReference type="GO" id="GO:0046872">
    <property type="term" value="F:metal ion binding"/>
    <property type="evidence" value="ECO:0007669"/>
    <property type="project" value="UniProtKB-KW"/>
</dbReference>
<dbReference type="EMBL" id="JAYRBN010000065">
    <property type="protein sequence ID" value="KAL2737441.1"/>
    <property type="molecule type" value="Genomic_DNA"/>
</dbReference>
<evidence type="ECO:0000256" key="2">
    <source>
        <dbReference type="ARBA" id="ARBA00022485"/>
    </source>
</evidence>